<name>A0A4R4NPP1_9ACTN</name>
<dbReference type="OrthoDB" id="3383530at2"/>
<comment type="caution">
    <text evidence="1">The sequence shown here is derived from an EMBL/GenBank/DDBJ whole genome shotgun (WGS) entry which is preliminary data.</text>
</comment>
<gene>
    <name evidence="1" type="ORF">E1284_28855</name>
</gene>
<organism evidence="1 2">
    <name type="scientific">Actinomadura bangladeshensis</name>
    <dbReference type="NCBI Taxonomy" id="453573"/>
    <lineage>
        <taxon>Bacteria</taxon>
        <taxon>Bacillati</taxon>
        <taxon>Actinomycetota</taxon>
        <taxon>Actinomycetes</taxon>
        <taxon>Streptosporangiales</taxon>
        <taxon>Thermomonosporaceae</taxon>
        <taxon>Actinomadura</taxon>
    </lineage>
</organism>
<dbReference type="AlphaFoldDB" id="A0A4R4NPP1"/>
<proteinExistence type="predicted"/>
<accession>A0A4R4NPP1</accession>
<dbReference type="RefSeq" id="WP_131943308.1">
    <property type="nucleotide sequence ID" value="NZ_BAAAMX010000010.1"/>
</dbReference>
<protein>
    <submittedName>
        <fullName evidence="1">Uncharacterized protein</fullName>
    </submittedName>
</protein>
<evidence type="ECO:0000313" key="2">
    <source>
        <dbReference type="Proteomes" id="UP000295431"/>
    </source>
</evidence>
<dbReference type="EMBL" id="SMJW01000187">
    <property type="protein sequence ID" value="TDC09883.1"/>
    <property type="molecule type" value="Genomic_DNA"/>
</dbReference>
<reference evidence="1 2" key="1">
    <citation type="submission" date="2019-03" db="EMBL/GenBank/DDBJ databases">
        <title>Draft genome sequences of novel Actinobacteria.</title>
        <authorList>
            <person name="Sahin N."/>
            <person name="Ay H."/>
            <person name="Saygin H."/>
        </authorList>
    </citation>
    <scope>NUCLEOTIDE SEQUENCE [LARGE SCALE GENOMIC DNA]</scope>
    <source>
        <strain evidence="1 2">DSM 45347</strain>
    </source>
</reference>
<sequence>MEPLVAALARSLVTAMLTDVWHQILYALTEALRDAGSQDADELPDDLREARAILIETRKERGPDAAERSAAFLGSRLSARMAEHPDLARVLARFRDEELAPLLRSEQAHPRITVYQQSRFGTFTSGGVVTGDVVQSIDRDQVRDA</sequence>
<dbReference type="Proteomes" id="UP000295431">
    <property type="component" value="Unassembled WGS sequence"/>
</dbReference>
<evidence type="ECO:0000313" key="1">
    <source>
        <dbReference type="EMBL" id="TDC09883.1"/>
    </source>
</evidence>
<keyword evidence="2" id="KW-1185">Reference proteome</keyword>